<accession>A0A833YUB0</accession>
<feature type="region of interest" description="Disordered" evidence="1">
    <location>
        <begin position="1"/>
        <end position="23"/>
    </location>
</feature>
<feature type="region of interest" description="Disordered" evidence="1">
    <location>
        <begin position="135"/>
        <end position="167"/>
    </location>
</feature>
<sequence length="167" mass="18028">MTAWGSLPEEKARVSGSGDKLAAGRRVKLKLTAALRRRKRSRKPEGEGWGHRALSGRVAPQQPIRGLRGWMERDLHRPGSPLCLTPNRTEGTLWQGQPGPKRGHKGAELSLTPFSSQTQGSEILLLLAEPSGWIGTEKGSPRGETITHSSHSAFGAPRGLQIPLPGP</sequence>
<proteinExistence type="predicted"/>
<name>A0A833YUB0_9CHIR</name>
<protein>
    <submittedName>
        <fullName evidence="2">Uncharacterized protein</fullName>
    </submittedName>
</protein>
<dbReference type="Proteomes" id="UP000664940">
    <property type="component" value="Unassembled WGS sequence"/>
</dbReference>
<organism evidence="2 3">
    <name type="scientific">Phyllostomus discolor</name>
    <name type="common">pale spear-nosed bat</name>
    <dbReference type="NCBI Taxonomy" id="89673"/>
    <lineage>
        <taxon>Eukaryota</taxon>
        <taxon>Metazoa</taxon>
        <taxon>Chordata</taxon>
        <taxon>Craniata</taxon>
        <taxon>Vertebrata</taxon>
        <taxon>Euteleostomi</taxon>
        <taxon>Mammalia</taxon>
        <taxon>Eutheria</taxon>
        <taxon>Laurasiatheria</taxon>
        <taxon>Chiroptera</taxon>
        <taxon>Yangochiroptera</taxon>
        <taxon>Phyllostomidae</taxon>
        <taxon>Phyllostominae</taxon>
        <taxon>Phyllostomus</taxon>
    </lineage>
</organism>
<comment type="caution">
    <text evidence="2">The sequence shown here is derived from an EMBL/GenBank/DDBJ whole genome shotgun (WGS) entry which is preliminary data.</text>
</comment>
<feature type="region of interest" description="Disordered" evidence="1">
    <location>
        <begin position="35"/>
        <end position="114"/>
    </location>
</feature>
<feature type="compositionally biased region" description="Polar residues" evidence="1">
    <location>
        <begin position="86"/>
        <end position="95"/>
    </location>
</feature>
<dbReference type="AlphaFoldDB" id="A0A833YUB0"/>
<dbReference type="EMBL" id="JABVXQ010000013">
    <property type="protein sequence ID" value="KAF6081909.1"/>
    <property type="molecule type" value="Genomic_DNA"/>
</dbReference>
<gene>
    <name evidence="2" type="ORF">HJG60_008893</name>
</gene>
<evidence type="ECO:0000313" key="3">
    <source>
        <dbReference type="Proteomes" id="UP000664940"/>
    </source>
</evidence>
<reference evidence="2 3" key="1">
    <citation type="journal article" date="2020" name="Nature">
        <title>Six reference-quality genomes reveal evolution of bat adaptations.</title>
        <authorList>
            <person name="Jebb D."/>
            <person name="Huang Z."/>
            <person name="Pippel M."/>
            <person name="Hughes G.M."/>
            <person name="Lavrichenko K."/>
            <person name="Devanna P."/>
            <person name="Winkler S."/>
            <person name="Jermiin L.S."/>
            <person name="Skirmuntt E.C."/>
            <person name="Katzourakis A."/>
            <person name="Burkitt-Gray L."/>
            <person name="Ray D.A."/>
            <person name="Sullivan K.A.M."/>
            <person name="Roscito J.G."/>
            <person name="Kirilenko B.M."/>
            <person name="Davalos L.M."/>
            <person name="Corthals A.P."/>
            <person name="Power M.L."/>
            <person name="Jones G."/>
            <person name="Ransome R.D."/>
            <person name="Dechmann D.K.N."/>
            <person name="Locatelli A.G."/>
            <person name="Puechmaille S.J."/>
            <person name="Fedrigo O."/>
            <person name="Jarvis E.D."/>
            <person name="Hiller M."/>
            <person name="Vernes S.C."/>
            <person name="Myers E.W."/>
            <person name="Teeling E.C."/>
        </authorList>
    </citation>
    <scope>NUCLEOTIDE SEQUENCE [LARGE SCALE GENOMIC DNA]</scope>
    <source>
        <strain evidence="2">Bat1K_MPI-CBG_1</strain>
    </source>
</reference>
<evidence type="ECO:0000313" key="2">
    <source>
        <dbReference type="EMBL" id="KAF6081909.1"/>
    </source>
</evidence>
<evidence type="ECO:0000256" key="1">
    <source>
        <dbReference type="SAM" id="MobiDB-lite"/>
    </source>
</evidence>